<feature type="domain" description="DNA helicase Pif1-like 2B" evidence="1">
    <location>
        <begin position="117"/>
        <end position="159"/>
    </location>
</feature>
<sequence length="283" mass="31580">MRIQQCSNDQDADILALFGRRLMEIGDGNVDVLELEDDVVIGGDSFESFCDSIFPDFNTMYNDGDYLVSRAILTPVHTGVTYINNYLYNKFPCTEERVYLSVDSLPDNVDMDNYPVEVLNSLEFGNLPAHTLKLKIGCPVMLLRNLDPKSGLCNGTRLICRAFGSSVIKVEITSGSHKGHMALIPRVKLSPTASTFPIPFLRKQFPITLSFASTINKAQGQTYSRVGIYLPSDVFSHGQLYVAMSRVGNPSALKFFFDKPLSPGETNYKTANVVYKEVYNRLE</sequence>
<dbReference type="PANTHER" id="PTHR10492:SF57">
    <property type="entry name" value="ATP-DEPENDENT DNA HELICASE"/>
    <property type="match status" value="1"/>
</dbReference>
<evidence type="ECO:0000259" key="1">
    <source>
        <dbReference type="Pfam" id="PF21530"/>
    </source>
</evidence>
<accession>A0A163IQ51</accession>
<dbReference type="PANTHER" id="PTHR10492">
    <property type="match status" value="1"/>
</dbReference>
<dbReference type="STRING" id="4829.A0A163IQ51"/>
<dbReference type="OrthoDB" id="3691720at2759"/>
<dbReference type="Pfam" id="PF21530">
    <property type="entry name" value="Pif1_2B_dom"/>
    <property type="match status" value="1"/>
</dbReference>
<organism evidence="2">
    <name type="scientific">Absidia glauca</name>
    <name type="common">Pin mould</name>
    <dbReference type="NCBI Taxonomy" id="4829"/>
    <lineage>
        <taxon>Eukaryota</taxon>
        <taxon>Fungi</taxon>
        <taxon>Fungi incertae sedis</taxon>
        <taxon>Mucoromycota</taxon>
        <taxon>Mucoromycotina</taxon>
        <taxon>Mucoromycetes</taxon>
        <taxon>Mucorales</taxon>
        <taxon>Cunninghamellaceae</taxon>
        <taxon>Absidia</taxon>
    </lineage>
</organism>
<evidence type="ECO:0000313" key="2">
    <source>
        <dbReference type="EMBL" id="SAL94800.1"/>
    </source>
</evidence>
<dbReference type="Proteomes" id="UP000078561">
    <property type="component" value="Unassembled WGS sequence"/>
</dbReference>
<dbReference type="InterPro" id="IPR049163">
    <property type="entry name" value="Pif1-like_2B_dom"/>
</dbReference>
<feature type="non-terminal residue" evidence="2">
    <location>
        <position position="283"/>
    </location>
</feature>
<reference evidence="2" key="1">
    <citation type="submission" date="2016-04" db="EMBL/GenBank/DDBJ databases">
        <authorList>
            <person name="Evans L.H."/>
            <person name="Alamgir A."/>
            <person name="Owens N."/>
            <person name="Weber N.D."/>
            <person name="Virtaneva K."/>
            <person name="Barbian K."/>
            <person name="Babar A."/>
            <person name="Rosenke K."/>
        </authorList>
    </citation>
    <scope>NUCLEOTIDE SEQUENCE [LARGE SCALE GENOMIC DNA]</scope>
    <source>
        <strain evidence="2">CBS 101.48</strain>
    </source>
</reference>
<dbReference type="EMBL" id="LT549937">
    <property type="protein sequence ID" value="SAL94800.1"/>
    <property type="molecule type" value="Genomic_DNA"/>
</dbReference>
<dbReference type="AlphaFoldDB" id="A0A163IQ51"/>
<dbReference type="SUPFAM" id="SSF52540">
    <property type="entry name" value="P-loop containing nucleoside triphosphate hydrolases"/>
    <property type="match status" value="1"/>
</dbReference>
<gene>
    <name evidence="2" type="primary">ABSGL_00086.1 scaffold 142</name>
</gene>
<proteinExistence type="predicted"/>
<dbReference type="InterPro" id="IPR027417">
    <property type="entry name" value="P-loop_NTPase"/>
</dbReference>
<protein>
    <recommendedName>
        <fullName evidence="1">DNA helicase Pif1-like 2B domain-containing protein</fullName>
    </recommendedName>
</protein>
<evidence type="ECO:0000313" key="3">
    <source>
        <dbReference type="Proteomes" id="UP000078561"/>
    </source>
</evidence>
<dbReference type="OMA" id="NEMMCIT"/>
<name>A0A163IQ51_ABSGL</name>
<dbReference type="InParanoid" id="A0A163IQ51"/>
<keyword evidence="3" id="KW-1185">Reference proteome</keyword>